<protein>
    <submittedName>
        <fullName evidence="2">Uncharacterized protein</fullName>
    </submittedName>
</protein>
<name>A0A403QFD2_SALET</name>
<accession>A0A403QFD2</accession>
<feature type="compositionally biased region" description="Low complexity" evidence="1">
    <location>
        <begin position="14"/>
        <end position="27"/>
    </location>
</feature>
<dbReference type="AlphaFoldDB" id="A0A403QFD2"/>
<feature type="region of interest" description="Disordered" evidence="1">
    <location>
        <begin position="1"/>
        <end position="33"/>
    </location>
</feature>
<gene>
    <name evidence="2" type="ORF">D7N80_09085</name>
</gene>
<dbReference type="Proteomes" id="UP000885348">
    <property type="component" value="Unassembled WGS sequence"/>
</dbReference>
<evidence type="ECO:0000313" key="2">
    <source>
        <dbReference type="EMBL" id="MML53463.1"/>
    </source>
</evidence>
<dbReference type="EMBL" id="RVVJ01000008">
    <property type="protein sequence ID" value="MML53463.1"/>
    <property type="molecule type" value="Genomic_DNA"/>
</dbReference>
<evidence type="ECO:0000256" key="1">
    <source>
        <dbReference type="SAM" id="MobiDB-lite"/>
    </source>
</evidence>
<reference evidence="2" key="1">
    <citation type="submission" date="2018-09" db="EMBL/GenBank/DDBJ databases">
        <authorList>
            <person name="Ashton P.M."/>
            <person name="Dallman T."/>
            <person name="Nair S."/>
            <person name="De Pinna E."/>
            <person name="Peters T."/>
            <person name="Grant K."/>
        </authorList>
    </citation>
    <scope>NUCLEOTIDE SEQUENCE [LARGE SCALE GENOMIC DNA]</scope>
    <source>
        <strain evidence="2">598938</strain>
    </source>
</reference>
<organism evidence="2">
    <name type="scientific">Salmonella enterica I</name>
    <dbReference type="NCBI Taxonomy" id="59201"/>
    <lineage>
        <taxon>Bacteria</taxon>
        <taxon>Pseudomonadati</taxon>
        <taxon>Pseudomonadota</taxon>
        <taxon>Gammaproteobacteria</taxon>
        <taxon>Enterobacterales</taxon>
        <taxon>Enterobacteriaceae</taxon>
        <taxon>Salmonella</taxon>
    </lineage>
</organism>
<comment type="caution">
    <text evidence="2">The sequence shown here is derived from an EMBL/GenBank/DDBJ whole genome shotgun (WGS) entry which is preliminary data.</text>
</comment>
<proteinExistence type="predicted"/>
<sequence>MARNNAIETPGDEATASTATANTDSSSESVAKSFDISTATKEQMLEYFSGYRDESGESIVLDNAFNSLVDMALNPLHVVDTSQPTLTDGKTTYRNPVLTDKGWVV</sequence>